<dbReference type="Gene3D" id="1.50.10.10">
    <property type="match status" value="1"/>
</dbReference>
<dbReference type="InterPro" id="IPR012341">
    <property type="entry name" value="6hp_glycosidase-like_sf"/>
</dbReference>
<evidence type="ECO:0000313" key="3">
    <source>
        <dbReference type="Proteomes" id="UP001500755"/>
    </source>
</evidence>
<feature type="region of interest" description="Disordered" evidence="1">
    <location>
        <begin position="1"/>
        <end position="20"/>
    </location>
</feature>
<dbReference type="EMBL" id="BAAANO010000023">
    <property type="protein sequence ID" value="GAA2011586.1"/>
    <property type="molecule type" value="Genomic_DNA"/>
</dbReference>
<name>A0ABP5EY50_9MICO</name>
<evidence type="ECO:0000313" key="2">
    <source>
        <dbReference type="EMBL" id="GAA2011586.1"/>
    </source>
</evidence>
<organism evidence="2 3">
    <name type="scientific">Brevibacterium samyangense</name>
    <dbReference type="NCBI Taxonomy" id="366888"/>
    <lineage>
        <taxon>Bacteria</taxon>
        <taxon>Bacillati</taxon>
        <taxon>Actinomycetota</taxon>
        <taxon>Actinomycetes</taxon>
        <taxon>Micrococcales</taxon>
        <taxon>Brevibacteriaceae</taxon>
        <taxon>Brevibacterium</taxon>
    </lineage>
</organism>
<comment type="caution">
    <text evidence="2">The sequence shown here is derived from an EMBL/GenBank/DDBJ whole genome shotgun (WGS) entry which is preliminary data.</text>
</comment>
<dbReference type="Proteomes" id="UP001500755">
    <property type="component" value="Unassembled WGS sequence"/>
</dbReference>
<dbReference type="SUPFAM" id="SSF48208">
    <property type="entry name" value="Six-hairpin glycosidases"/>
    <property type="match status" value="1"/>
</dbReference>
<reference evidence="3" key="1">
    <citation type="journal article" date="2019" name="Int. J. Syst. Evol. Microbiol.">
        <title>The Global Catalogue of Microorganisms (GCM) 10K type strain sequencing project: providing services to taxonomists for standard genome sequencing and annotation.</title>
        <authorList>
            <consortium name="The Broad Institute Genomics Platform"/>
            <consortium name="The Broad Institute Genome Sequencing Center for Infectious Disease"/>
            <person name="Wu L."/>
            <person name="Ma J."/>
        </authorList>
    </citation>
    <scope>NUCLEOTIDE SEQUENCE [LARGE SCALE GENOMIC DNA]</scope>
    <source>
        <strain evidence="3">JCM 14546</strain>
    </source>
</reference>
<accession>A0ABP5EY50</accession>
<gene>
    <name evidence="2" type="ORF">GCM10009755_23670</name>
</gene>
<dbReference type="PANTHER" id="PTHR31616:SF13">
    <property type="entry name" value="GLUCAN 1,4-ALPHA-GLUCOSIDASE"/>
    <property type="match status" value="1"/>
</dbReference>
<keyword evidence="3" id="KW-1185">Reference proteome</keyword>
<dbReference type="RefSeq" id="WP_344309964.1">
    <property type="nucleotide sequence ID" value="NZ_BAAANO010000023.1"/>
</dbReference>
<protein>
    <recommendedName>
        <fullName evidence="4">Glycoside hydrolase family 15</fullName>
    </recommendedName>
</protein>
<dbReference type="PANTHER" id="PTHR31616">
    <property type="entry name" value="TREHALASE"/>
    <property type="match status" value="1"/>
</dbReference>
<sequence>MSDTGAVPGTAPVSRPARSVSRREALVNAGLLGASTMVLPMVPAMPGEQPQGPDAVPVAGPDGIVDPAFAHHPLYSTAVGIGEDGKRRLLPVGEDPGFLDGTRVYGDSARARALAEEQTAWLAAGRVPGGPGSGAAEFTEMIRTALLDLHTLTTEDGGVAAGWSVKWRYHWPRDCAFAALAFARTGHTADALRVLERLSAVQQEDGRFQARYVPGSRDVPDRRGVQLDGTGWALWAAAGVLAEVPDAEVPAWFAPFVDRSLACLLDLVGGGNRLPPPSPDYWEVRDLAVSLGTAAPLLAGLYGAAEVVGRLGDSAREREVRAAAERYEETVHAHFGAAGYPRFRLFGRFDASVVFLLPPFVPTGTGARFAEDTARARQKAEARMRRPAGGLAPGEGWKRDGISWTPATALFAWSHASSGETRRAREWMRWLEEHRTPHGALPEKVLADGSPAAVAPLAWTAALVVLTAVALEGRSAEG</sequence>
<dbReference type="InterPro" id="IPR008928">
    <property type="entry name" value="6-hairpin_glycosidase_sf"/>
</dbReference>
<evidence type="ECO:0008006" key="4">
    <source>
        <dbReference type="Google" id="ProtNLM"/>
    </source>
</evidence>
<proteinExistence type="predicted"/>
<evidence type="ECO:0000256" key="1">
    <source>
        <dbReference type="SAM" id="MobiDB-lite"/>
    </source>
</evidence>